<keyword evidence="1" id="KW-1133">Transmembrane helix</keyword>
<evidence type="ECO:0000313" key="2">
    <source>
        <dbReference type="EMBL" id="GIQ83298.1"/>
    </source>
</evidence>
<proteinExistence type="predicted"/>
<protein>
    <submittedName>
        <fullName evidence="2">Uncharacterized protein</fullName>
    </submittedName>
</protein>
<accession>A0A9K3CU07</accession>
<dbReference type="Proteomes" id="UP000265618">
    <property type="component" value="Unassembled WGS sequence"/>
</dbReference>
<evidence type="ECO:0000313" key="3">
    <source>
        <dbReference type="Proteomes" id="UP000265618"/>
    </source>
</evidence>
<gene>
    <name evidence="2" type="ORF">KIPB_004600</name>
</gene>
<dbReference type="EMBL" id="BDIP01000993">
    <property type="protein sequence ID" value="GIQ83298.1"/>
    <property type="molecule type" value="Genomic_DNA"/>
</dbReference>
<dbReference type="InterPro" id="IPR015915">
    <property type="entry name" value="Kelch-typ_b-propeller"/>
</dbReference>
<comment type="caution">
    <text evidence="2">The sequence shown here is derived from an EMBL/GenBank/DDBJ whole genome shotgun (WGS) entry which is preliminary data.</text>
</comment>
<evidence type="ECO:0000256" key="1">
    <source>
        <dbReference type="SAM" id="Phobius"/>
    </source>
</evidence>
<dbReference type="AlphaFoldDB" id="A0A9K3CU07"/>
<organism evidence="2 3">
    <name type="scientific">Kipferlia bialata</name>
    <dbReference type="NCBI Taxonomy" id="797122"/>
    <lineage>
        <taxon>Eukaryota</taxon>
        <taxon>Metamonada</taxon>
        <taxon>Carpediemonas-like organisms</taxon>
        <taxon>Kipferlia</taxon>
    </lineage>
</organism>
<sequence>MVSRGKVALLLGVLGISGLFGPACQALMAIYPQTFLGWFEAHTLLWIVVGSAVALGTLAYFMGLVVWSEWSTRTVVFLAVDLPGHALSCHIGTYHPNPTAPGAGMAVDCEAEAEAETALPPTLSTLGRWEWQDVPGGEWAPGADMATVAVVRIERRVYVVYSGGMYFRCFDLDLHQWVMCVSEPCPCLDLGEWALIMRESVCVRYPLGAAPEWVEYPKVDEGYVGRPTVLAHHVCRLSAGVWVNIESMANGRVDTPIELHYIAPSLAGAQISVAALAPRLQCSVADVVEDVVRLSVCLYPPTDLFFPLLAVAFRVAVLNDTDATSAFTRTLRSLPKPLPDRSETSGSKPLFDSVISFLLQLLSSPEVTGCTGTIPVNPIETVVLALSLGSCAIEPITHRLCFQGMLVMMTIFRRRSAHAIQCCVAFLDTLSETAMGDLFQSMASDVLVFEDRGRRSILASMEGENPLHENHLGRAGGLSHAFSCLTILQFGRQADGTYPEWMGPIKVSLDKEREKDPLGVLAATAAFNAGPVGFTPPNAVLDELKRTVGPCGWENPAHMMQCLVGMTLDHPRYLGVWQQMAARVTKDCSIRAVDISAYLVEPDRMSDVLSVLYAAPSIPSLTLHPETPSHVGAFLRRAALCPSQVKQWPHPAPYSFMGTPILTHPPGVVSVGPPIVSLTELDHFGLDRVMCLSSCALGDGRCLVMAQPRLETSQYDPDTSMPCEWYTIQEEDTESDEDEDMFHPGFAHVRVDKVENGPPLAHVQGCNMWMNGGSMFVLLHMAEMTRPQPLEIMHTPCEEWHQLYRVDTDTMQWTLIPDPSHPPYIDLGYCGSRGLSVDGKLVLYLADGIQGGVHRAGLSAVNDKPDSATLVFDPEAVAWVQVEKAPMIVGRFIQCECKAQEKVYFRGNPMHRIHEQGPSSFQSADAYGKITSLGDTLPITHVTAHPGILCVDNTIYMATPGKPGV</sequence>
<name>A0A9K3CU07_9EUKA</name>
<feature type="transmembrane region" description="Helical" evidence="1">
    <location>
        <begin position="44"/>
        <end position="67"/>
    </location>
</feature>
<keyword evidence="1" id="KW-0472">Membrane</keyword>
<keyword evidence="1" id="KW-0812">Transmembrane</keyword>
<dbReference type="SUPFAM" id="SSF117281">
    <property type="entry name" value="Kelch motif"/>
    <property type="match status" value="1"/>
</dbReference>
<keyword evidence="3" id="KW-1185">Reference proteome</keyword>
<reference evidence="2 3" key="1">
    <citation type="journal article" date="2018" name="PLoS ONE">
        <title>The draft genome of Kipferlia bialata reveals reductive genome evolution in fornicate parasites.</title>
        <authorList>
            <person name="Tanifuji G."/>
            <person name="Takabayashi S."/>
            <person name="Kume K."/>
            <person name="Takagi M."/>
            <person name="Nakayama T."/>
            <person name="Kamikawa R."/>
            <person name="Inagaki Y."/>
            <person name="Hashimoto T."/>
        </authorList>
    </citation>
    <scope>NUCLEOTIDE SEQUENCE [LARGE SCALE GENOMIC DNA]</scope>
    <source>
        <strain evidence="2">NY0173</strain>
    </source>
</reference>